<dbReference type="EMBL" id="CM035435">
    <property type="protein sequence ID" value="KAH7290206.1"/>
    <property type="molecule type" value="Genomic_DNA"/>
</dbReference>
<gene>
    <name evidence="1" type="ORF">KP509_30G036300</name>
</gene>
<name>A0A8T2R1P5_CERRI</name>
<proteinExistence type="predicted"/>
<protein>
    <submittedName>
        <fullName evidence="1">Uncharacterized protein</fullName>
    </submittedName>
</protein>
<evidence type="ECO:0000313" key="1">
    <source>
        <dbReference type="EMBL" id="KAH7290206.1"/>
    </source>
</evidence>
<sequence>MYNNPVRFVVFQMDRIRYRFPLLQTLIEKHNDLQASSGYWINNVRADELHDTMKGIPPSTFDV</sequence>
<dbReference type="Proteomes" id="UP000825935">
    <property type="component" value="Chromosome 30"/>
</dbReference>
<dbReference type="AlphaFoldDB" id="A0A8T2R1P5"/>
<evidence type="ECO:0000313" key="2">
    <source>
        <dbReference type="Proteomes" id="UP000825935"/>
    </source>
</evidence>
<accession>A0A8T2R1P5</accession>
<reference evidence="1" key="1">
    <citation type="submission" date="2021-08" db="EMBL/GenBank/DDBJ databases">
        <title>WGS assembly of Ceratopteris richardii.</title>
        <authorList>
            <person name="Marchant D.B."/>
            <person name="Chen G."/>
            <person name="Jenkins J."/>
            <person name="Shu S."/>
            <person name="Leebens-Mack J."/>
            <person name="Grimwood J."/>
            <person name="Schmutz J."/>
            <person name="Soltis P."/>
            <person name="Soltis D."/>
            <person name="Chen Z.-H."/>
        </authorList>
    </citation>
    <scope>NUCLEOTIDE SEQUENCE</scope>
    <source>
        <strain evidence="1">Whitten #5841</strain>
        <tissue evidence="1">Leaf</tissue>
    </source>
</reference>
<comment type="caution">
    <text evidence="1">The sequence shown here is derived from an EMBL/GenBank/DDBJ whole genome shotgun (WGS) entry which is preliminary data.</text>
</comment>
<keyword evidence="2" id="KW-1185">Reference proteome</keyword>
<organism evidence="1 2">
    <name type="scientific">Ceratopteris richardii</name>
    <name type="common">Triangle waterfern</name>
    <dbReference type="NCBI Taxonomy" id="49495"/>
    <lineage>
        <taxon>Eukaryota</taxon>
        <taxon>Viridiplantae</taxon>
        <taxon>Streptophyta</taxon>
        <taxon>Embryophyta</taxon>
        <taxon>Tracheophyta</taxon>
        <taxon>Polypodiopsida</taxon>
        <taxon>Polypodiidae</taxon>
        <taxon>Polypodiales</taxon>
        <taxon>Pteridineae</taxon>
        <taxon>Pteridaceae</taxon>
        <taxon>Parkerioideae</taxon>
        <taxon>Ceratopteris</taxon>
    </lineage>
</organism>